<dbReference type="OrthoDB" id="8591320at2"/>
<gene>
    <name evidence="4" type="ORF">D779_1163</name>
</gene>
<dbReference type="PIRSF" id="PIRSF003165">
    <property type="entry name" value="Chaperone_SicA"/>
    <property type="match status" value="1"/>
</dbReference>
<reference evidence="4 5" key="1">
    <citation type="submission" date="2012-11" db="EMBL/GenBank/DDBJ databases">
        <title>Genome assembly of Thiorhodococcus sp. AK35.</title>
        <authorList>
            <person name="Nupur N."/>
            <person name="Khatri I."/>
            <person name="Subramanian S."/>
            <person name="Pinnaka A."/>
        </authorList>
    </citation>
    <scope>NUCLEOTIDE SEQUENCE [LARGE SCALE GENOMIC DNA]</scope>
    <source>
        <strain evidence="4 5">AK35</strain>
    </source>
</reference>
<evidence type="ECO:0000256" key="1">
    <source>
        <dbReference type="ARBA" id="ARBA00010244"/>
    </source>
</evidence>
<dbReference type="Pfam" id="PF07720">
    <property type="entry name" value="TPR_3"/>
    <property type="match status" value="1"/>
</dbReference>
<dbReference type="InterPro" id="IPR011990">
    <property type="entry name" value="TPR-like_helical_dom_sf"/>
</dbReference>
<keyword evidence="2" id="KW-0143">Chaperone</keyword>
<protein>
    <submittedName>
        <fullName evidence="4">Uncharacterized protein</fullName>
    </submittedName>
</protein>
<dbReference type="Gene3D" id="1.25.40.10">
    <property type="entry name" value="Tetratricopeptide repeat domain"/>
    <property type="match status" value="1"/>
</dbReference>
<dbReference type="STRING" id="1249627.D779_1163"/>
<name>W9VF78_9GAMM</name>
<dbReference type="SUPFAM" id="SSF48452">
    <property type="entry name" value="TPR-like"/>
    <property type="match status" value="1"/>
</dbReference>
<dbReference type="PRINTS" id="PR01595">
    <property type="entry name" value="SYCDCHAPRONE"/>
</dbReference>
<organism evidence="4 5">
    <name type="scientific">Imhoffiella purpurea</name>
    <dbReference type="NCBI Taxonomy" id="1249627"/>
    <lineage>
        <taxon>Bacteria</taxon>
        <taxon>Pseudomonadati</taxon>
        <taxon>Pseudomonadota</taxon>
        <taxon>Gammaproteobacteria</taxon>
        <taxon>Chromatiales</taxon>
        <taxon>Chromatiaceae</taxon>
        <taxon>Imhoffiella</taxon>
    </lineage>
</organism>
<comment type="caution">
    <text evidence="4">The sequence shown here is derived from an EMBL/GenBank/DDBJ whole genome shotgun (WGS) entry which is preliminary data.</text>
</comment>
<feature type="region of interest" description="Disordered" evidence="3">
    <location>
        <begin position="1"/>
        <end position="22"/>
    </location>
</feature>
<dbReference type="RefSeq" id="WP_052347947.1">
    <property type="nucleotide sequence ID" value="NZ_AONC01000023.1"/>
</dbReference>
<dbReference type="InterPro" id="IPR016379">
    <property type="entry name" value="T3SS_Ca_resp_chp_LcrH/SycD_sub"/>
</dbReference>
<dbReference type="InterPro" id="IPR005415">
    <property type="entry name" value="T3SS_Ca_resp_chp_LcrH/SycD"/>
</dbReference>
<comment type="similarity">
    <text evidence="1">Belongs to the LcrH/SycD chaperone family.</text>
</comment>
<keyword evidence="5" id="KW-1185">Reference proteome</keyword>
<dbReference type="eggNOG" id="COG3118">
    <property type="taxonomic scope" value="Bacteria"/>
</dbReference>
<accession>W9VF78</accession>
<evidence type="ECO:0000256" key="2">
    <source>
        <dbReference type="ARBA" id="ARBA00023186"/>
    </source>
</evidence>
<sequence>MSTPPEDPTGMPDPTDSLLPGVSDEDLARITTDFINNGKTMRELKGIAREELEAVYGIAYNSYAGGDYQKARKLFQFLCFFDHLERKYWLGLGGCRQMLEDYAPAIEAYTFAMLLDSSDPAPPFHAAECHIGLGDREAAISGLTAALEWSGDRPEQFRSLRARAEAMLAILEESGQSAAAGE</sequence>
<dbReference type="NCBIfam" id="TIGR02552">
    <property type="entry name" value="LcrH_SycD"/>
    <property type="match status" value="1"/>
</dbReference>
<dbReference type="Proteomes" id="UP000019460">
    <property type="component" value="Unassembled WGS sequence"/>
</dbReference>
<dbReference type="AlphaFoldDB" id="W9VF78"/>
<proteinExistence type="inferred from homology"/>
<evidence type="ECO:0000313" key="5">
    <source>
        <dbReference type="Proteomes" id="UP000019460"/>
    </source>
</evidence>
<dbReference type="EMBL" id="AONC01000023">
    <property type="protein sequence ID" value="EXJ15656.1"/>
    <property type="molecule type" value="Genomic_DNA"/>
</dbReference>
<dbReference type="InterPro" id="IPR011716">
    <property type="entry name" value="TPR-3"/>
</dbReference>
<evidence type="ECO:0000313" key="4">
    <source>
        <dbReference type="EMBL" id="EXJ15656.1"/>
    </source>
</evidence>
<evidence type="ECO:0000256" key="3">
    <source>
        <dbReference type="SAM" id="MobiDB-lite"/>
    </source>
</evidence>